<reference evidence="3 4" key="1">
    <citation type="submission" date="2016-10" db="EMBL/GenBank/DDBJ databases">
        <authorList>
            <person name="de Groot N.N."/>
        </authorList>
    </citation>
    <scope>NUCLEOTIDE SEQUENCE [LARGE SCALE GENOMIC DNA]</scope>
    <source>
        <strain evidence="4">KMM 9023,NRIC 0796,JCM 17311,KCTC 23692</strain>
    </source>
</reference>
<evidence type="ECO:0000313" key="4">
    <source>
        <dbReference type="Proteomes" id="UP000199302"/>
    </source>
</evidence>
<dbReference type="InterPro" id="IPR043728">
    <property type="entry name" value="DUF5671"/>
</dbReference>
<accession>A0A1I6DUM9</accession>
<evidence type="ECO:0000256" key="1">
    <source>
        <dbReference type="SAM" id="Phobius"/>
    </source>
</evidence>
<dbReference type="Proteomes" id="UP000199302">
    <property type="component" value="Unassembled WGS sequence"/>
</dbReference>
<keyword evidence="1" id="KW-0472">Membrane</keyword>
<name>A0A1I6DUM9_9RHOB</name>
<dbReference type="EMBL" id="FOYI01000005">
    <property type="protein sequence ID" value="SFR09145.1"/>
    <property type="molecule type" value="Genomic_DNA"/>
</dbReference>
<evidence type="ECO:0000259" key="2">
    <source>
        <dbReference type="Pfam" id="PF18920"/>
    </source>
</evidence>
<dbReference type="RefSeq" id="WP_092079735.1">
    <property type="nucleotide sequence ID" value="NZ_FOYI01000005.1"/>
</dbReference>
<organism evidence="3 4">
    <name type="scientific">Poseidonocella sedimentorum</name>
    <dbReference type="NCBI Taxonomy" id="871652"/>
    <lineage>
        <taxon>Bacteria</taxon>
        <taxon>Pseudomonadati</taxon>
        <taxon>Pseudomonadota</taxon>
        <taxon>Alphaproteobacteria</taxon>
        <taxon>Rhodobacterales</taxon>
        <taxon>Roseobacteraceae</taxon>
        <taxon>Poseidonocella</taxon>
    </lineage>
</organism>
<dbReference type="STRING" id="871652.SAMN04515673_105187"/>
<gene>
    <name evidence="3" type="ORF">SAMN04515673_105187</name>
</gene>
<evidence type="ECO:0000313" key="3">
    <source>
        <dbReference type="EMBL" id="SFR09145.1"/>
    </source>
</evidence>
<keyword evidence="1" id="KW-1133">Transmembrane helix</keyword>
<feature type="transmembrane region" description="Helical" evidence="1">
    <location>
        <begin position="148"/>
        <end position="169"/>
    </location>
</feature>
<proteinExistence type="predicted"/>
<keyword evidence="1" id="KW-0812">Transmembrane</keyword>
<feature type="transmembrane region" description="Helical" evidence="1">
    <location>
        <begin position="66"/>
        <end position="88"/>
    </location>
</feature>
<feature type="transmembrane region" description="Helical" evidence="1">
    <location>
        <begin position="181"/>
        <end position="199"/>
    </location>
</feature>
<feature type="transmembrane region" description="Helical" evidence="1">
    <location>
        <begin position="108"/>
        <end position="127"/>
    </location>
</feature>
<feature type="domain" description="DUF5671" evidence="2">
    <location>
        <begin position="66"/>
        <end position="198"/>
    </location>
</feature>
<sequence length="210" mass="22731">MRPADRLVGFVGEALRAGRSRADIEAAMIGAGWSESEIRAALGAWAETGFTPPVPRPRTGPSPREAVIFGLMFVALVISTVSILRLGFELADARLGDPFAERGLGNWGIRRALAGLIVFFPLFLWLDRKVRRLTLADPASTRSPVRRWFAALTCFIAALALLTDLLFVIQGLLGGETALRFFAKATLVAAVAGAILLYYRSEMQSPDEAA</sequence>
<protein>
    <recommendedName>
        <fullName evidence="2">DUF5671 domain-containing protein</fullName>
    </recommendedName>
</protein>
<dbReference type="Pfam" id="PF18920">
    <property type="entry name" value="DUF5671"/>
    <property type="match status" value="1"/>
</dbReference>
<keyword evidence="4" id="KW-1185">Reference proteome</keyword>
<dbReference type="AlphaFoldDB" id="A0A1I6DUM9"/>
<dbReference type="OrthoDB" id="529444at2"/>